<proteinExistence type="predicted"/>
<feature type="chain" id="PRO_5012555651" evidence="1">
    <location>
        <begin position="23"/>
        <end position="144"/>
    </location>
</feature>
<feature type="signal peptide" evidence="1">
    <location>
        <begin position="1"/>
        <end position="22"/>
    </location>
</feature>
<dbReference type="AlphaFoldDB" id="A0A212S8S3"/>
<gene>
    <name evidence="2" type="ORF">SAMN06265338_11645</name>
</gene>
<reference evidence="3" key="1">
    <citation type="submission" date="2017-06" db="EMBL/GenBank/DDBJ databases">
        <authorList>
            <person name="Varghese N."/>
            <person name="Submissions S."/>
        </authorList>
    </citation>
    <scope>NUCLEOTIDE SEQUENCE [LARGE SCALE GENOMIC DNA]</scope>
    <source>
        <strain evidence="3">DSM 137</strain>
    </source>
</reference>
<dbReference type="EMBL" id="FYDG01000016">
    <property type="protein sequence ID" value="SNB81743.1"/>
    <property type="molecule type" value="Genomic_DNA"/>
</dbReference>
<name>A0A212S8S3_RHOAC</name>
<protein>
    <submittedName>
        <fullName evidence="2">Uncharacterized conserved protein</fullName>
    </submittedName>
</protein>
<sequence length="144" mass="15147">MLHIKALFAAIVATAAATGADAQNVTAWRSPECGCCERWAQSLEAAGMHVAMHDAADMAAVKKTHGVPQKVASCHTAKVDGYTIEGHVPAREIRRLLDERPVAVGLSAPGMPLGSPGMEGGAREPYQVLLIKKDGTTQVFAAYP</sequence>
<evidence type="ECO:0000313" key="2">
    <source>
        <dbReference type="EMBL" id="SNB81743.1"/>
    </source>
</evidence>
<dbReference type="InterPro" id="IPR007332">
    <property type="entry name" value="DUF411"/>
</dbReference>
<dbReference type="Proteomes" id="UP000198418">
    <property type="component" value="Unassembled WGS sequence"/>
</dbReference>
<keyword evidence="3" id="KW-1185">Reference proteome</keyword>
<evidence type="ECO:0000313" key="3">
    <source>
        <dbReference type="Proteomes" id="UP000198418"/>
    </source>
</evidence>
<dbReference type="Pfam" id="PF04214">
    <property type="entry name" value="DUF411"/>
    <property type="match status" value="1"/>
</dbReference>
<accession>A0A212S8S3</accession>
<keyword evidence="1" id="KW-0732">Signal</keyword>
<dbReference type="RefSeq" id="WP_088522229.1">
    <property type="nucleotide sequence ID" value="NZ_FYDG01000016.1"/>
</dbReference>
<dbReference type="OrthoDB" id="14727at2"/>
<evidence type="ECO:0000256" key="1">
    <source>
        <dbReference type="SAM" id="SignalP"/>
    </source>
</evidence>
<organism evidence="2 3">
    <name type="scientific">Rhodoblastus acidophilus</name>
    <name type="common">Rhodopseudomonas acidophila</name>
    <dbReference type="NCBI Taxonomy" id="1074"/>
    <lineage>
        <taxon>Bacteria</taxon>
        <taxon>Pseudomonadati</taxon>
        <taxon>Pseudomonadota</taxon>
        <taxon>Alphaproteobacteria</taxon>
        <taxon>Hyphomicrobiales</taxon>
        <taxon>Rhodoblastaceae</taxon>
        <taxon>Rhodoblastus</taxon>
    </lineage>
</organism>